<evidence type="ECO:0000256" key="1">
    <source>
        <dbReference type="ARBA" id="ARBA00022670"/>
    </source>
</evidence>
<dbReference type="PANTHER" id="PTHR11010:SF38">
    <property type="entry name" value="LYSOSOMAL PRO-X CARBOXYPEPTIDASE"/>
    <property type="match status" value="1"/>
</dbReference>
<protein>
    <submittedName>
        <fullName evidence="4">Uncharacterized protein</fullName>
    </submittedName>
</protein>
<sequence length="827" mass="90059">MLNAGAMRNLLGGLCCAFAFVGCAPDGAKALDGDERTVAVLPRRSFKEGTAATGTIEFSASRESIAPRRLREARTLELTAGREASLTLPLDFSTQGVFAQVTLPEPAALEVDGVQQHLGTGSLVYFPLENKTLKLRSDKSQRVVFELLGSIDSAGGGFASSDEAAQERTIAGGITRISEPPLEAGVVDDTYARLTRLELRSAVATEVLVGTCTPSGLALASIDTVVNVNAGETVAVTRWLHPGAVCVQSSASAELRLKVEGRVRRFAETSLRPVTPLTVLDTATGTGGWKGRPLDGQLLDFSLASLTGLNGATHALLRVTADSPVALGTCASQGEALQPGTVTLVPVGEPLCAKPARVNDVKVTLIALVTPRSEAPGVCGARPPPENCAGATLLEKLNCLPGVTAVENDNPNLPSTLKQYVLYVTQPVDHFRPDGATFRHRALLTVRDEAGPVVLHTTGYNLFQYFSDVSRHFQTNELELEHRFFETSTPDPLDYSTLNIMQSAWDSHRFVELLSPLFTGNWVNTGHSKGGMTALYHRRFFPCDVAASAPYVMPLSLGKKDPRYGPWLAQIGGPQYENCRQTFVELDTALISRRAELAPPLQGTYRRVGNKENALWLLTGSSLWGMFQTGSQADPDQGCPAYEPLRGHPQFDEYVEQYAQYGQSFSDQYLEQGQLDSYSYQTQNELGTPGSNRGHLAQFGIPQNLPDENELVFPANMALPEFEARAMPDVQRWLSRYGEHFFFLYGGWDPWTGGKIDTAGTRDTLLYVVPEASHGVSIDDLTGTEREEAYSKLEAWLGAQRIPKRPGKRSETDLMPSYRDFMHLYPL</sequence>
<name>A0A2W5TKM4_9BACT</name>
<keyword evidence="1" id="KW-0645">Protease</keyword>
<dbReference type="SUPFAM" id="SSF53474">
    <property type="entry name" value="alpha/beta-Hydrolases"/>
    <property type="match status" value="1"/>
</dbReference>
<keyword evidence="2" id="KW-0732">Signal</keyword>
<gene>
    <name evidence="4" type="ORF">DI536_13605</name>
</gene>
<comment type="caution">
    <text evidence="4">The sequence shown here is derived from an EMBL/GenBank/DDBJ whole genome shotgun (WGS) entry which is preliminary data.</text>
</comment>
<dbReference type="GO" id="GO:0006508">
    <property type="term" value="P:proteolysis"/>
    <property type="evidence" value="ECO:0007669"/>
    <property type="project" value="UniProtKB-KW"/>
</dbReference>
<organism evidence="4 5">
    <name type="scientific">Archangium gephyra</name>
    <dbReference type="NCBI Taxonomy" id="48"/>
    <lineage>
        <taxon>Bacteria</taxon>
        <taxon>Pseudomonadati</taxon>
        <taxon>Myxococcota</taxon>
        <taxon>Myxococcia</taxon>
        <taxon>Myxococcales</taxon>
        <taxon>Cystobacterineae</taxon>
        <taxon>Archangiaceae</taxon>
        <taxon>Archangium</taxon>
    </lineage>
</organism>
<dbReference type="Proteomes" id="UP000249061">
    <property type="component" value="Unassembled WGS sequence"/>
</dbReference>
<dbReference type="ESTHER" id="9delt-a0a2w5tkm4">
    <property type="family name" value="Peptidase_S37"/>
</dbReference>
<dbReference type="Gene3D" id="3.40.50.1820">
    <property type="entry name" value="alpha/beta hydrolase"/>
    <property type="match status" value="1"/>
</dbReference>
<dbReference type="EMBL" id="QFQP01000010">
    <property type="protein sequence ID" value="PZR13316.1"/>
    <property type="molecule type" value="Genomic_DNA"/>
</dbReference>
<dbReference type="InterPro" id="IPR029058">
    <property type="entry name" value="AB_hydrolase_fold"/>
</dbReference>
<evidence type="ECO:0000256" key="3">
    <source>
        <dbReference type="ARBA" id="ARBA00022801"/>
    </source>
</evidence>
<evidence type="ECO:0000313" key="4">
    <source>
        <dbReference type="EMBL" id="PZR13316.1"/>
    </source>
</evidence>
<dbReference type="Pfam" id="PF05576">
    <property type="entry name" value="Peptidase_S37"/>
    <property type="match status" value="1"/>
</dbReference>
<reference evidence="4 5" key="1">
    <citation type="submission" date="2017-08" db="EMBL/GenBank/DDBJ databases">
        <title>Infants hospitalized years apart are colonized by the same room-sourced microbial strains.</title>
        <authorList>
            <person name="Brooks B."/>
            <person name="Olm M.R."/>
            <person name="Firek B.A."/>
            <person name="Baker R."/>
            <person name="Thomas B.C."/>
            <person name="Morowitz M.J."/>
            <person name="Banfield J.F."/>
        </authorList>
    </citation>
    <scope>NUCLEOTIDE SEQUENCE [LARGE SCALE GENOMIC DNA]</scope>
    <source>
        <strain evidence="4">S2_003_000_R2_14</strain>
    </source>
</reference>
<keyword evidence="3" id="KW-0378">Hydrolase</keyword>
<dbReference type="InterPro" id="IPR008761">
    <property type="entry name" value="Peptidase_S37"/>
</dbReference>
<dbReference type="PANTHER" id="PTHR11010">
    <property type="entry name" value="PROTEASE S28 PRO-X CARBOXYPEPTIDASE-RELATED"/>
    <property type="match status" value="1"/>
</dbReference>
<proteinExistence type="predicted"/>
<evidence type="ECO:0000256" key="2">
    <source>
        <dbReference type="ARBA" id="ARBA00022729"/>
    </source>
</evidence>
<dbReference type="GO" id="GO:0008239">
    <property type="term" value="F:dipeptidyl-peptidase activity"/>
    <property type="evidence" value="ECO:0007669"/>
    <property type="project" value="TreeGrafter"/>
</dbReference>
<evidence type="ECO:0000313" key="5">
    <source>
        <dbReference type="Proteomes" id="UP000249061"/>
    </source>
</evidence>
<dbReference type="AlphaFoldDB" id="A0A2W5TKM4"/>
<accession>A0A2W5TKM4</accession>